<dbReference type="EMBL" id="SJPS01000004">
    <property type="protein sequence ID" value="TWU26085.1"/>
    <property type="molecule type" value="Genomic_DNA"/>
</dbReference>
<evidence type="ECO:0000313" key="2">
    <source>
        <dbReference type="EMBL" id="TWU26085.1"/>
    </source>
</evidence>
<dbReference type="InterPro" id="IPR030395">
    <property type="entry name" value="GP_PDE_dom"/>
</dbReference>
<dbReference type="InterPro" id="IPR018247">
    <property type="entry name" value="EF_Hand_1_Ca_BS"/>
</dbReference>
<dbReference type="AlphaFoldDB" id="A0A5C6CPW3"/>
<dbReference type="Gene3D" id="3.20.20.190">
    <property type="entry name" value="Phosphatidylinositol (PI) phosphodiesterase"/>
    <property type="match status" value="1"/>
</dbReference>
<dbReference type="PANTHER" id="PTHR46211">
    <property type="entry name" value="GLYCEROPHOSPHORYL DIESTER PHOSPHODIESTERASE"/>
    <property type="match status" value="1"/>
</dbReference>
<feature type="domain" description="GP-PDE" evidence="1">
    <location>
        <begin position="26"/>
        <end position="257"/>
    </location>
</feature>
<dbReference type="Pfam" id="PF03009">
    <property type="entry name" value="GDPD"/>
    <property type="match status" value="1"/>
</dbReference>
<accession>A0A5C6CPW3</accession>
<comment type="caution">
    <text evidence="2">The sequence shown here is derived from an EMBL/GenBank/DDBJ whole genome shotgun (WGS) entry which is preliminary data.</text>
</comment>
<proteinExistence type="predicted"/>
<reference evidence="2 3" key="1">
    <citation type="submission" date="2019-02" db="EMBL/GenBank/DDBJ databases">
        <title>Deep-cultivation of Planctomycetes and their phenomic and genomic characterization uncovers novel biology.</title>
        <authorList>
            <person name="Wiegand S."/>
            <person name="Jogler M."/>
            <person name="Boedeker C."/>
            <person name="Pinto D."/>
            <person name="Vollmers J."/>
            <person name="Rivas-Marin E."/>
            <person name="Kohn T."/>
            <person name="Peeters S.H."/>
            <person name="Heuer A."/>
            <person name="Rast P."/>
            <person name="Oberbeckmann S."/>
            <person name="Bunk B."/>
            <person name="Jeske O."/>
            <person name="Meyerdierks A."/>
            <person name="Storesund J.E."/>
            <person name="Kallscheuer N."/>
            <person name="Luecker S."/>
            <person name="Lage O.M."/>
            <person name="Pohl T."/>
            <person name="Merkel B.J."/>
            <person name="Hornburger P."/>
            <person name="Mueller R.-W."/>
            <person name="Bruemmer F."/>
            <person name="Labrenz M."/>
            <person name="Spormann A.M."/>
            <person name="Op Den Camp H."/>
            <person name="Overmann J."/>
            <person name="Amann R."/>
            <person name="Jetten M.S.M."/>
            <person name="Mascher T."/>
            <person name="Medema M.H."/>
            <person name="Devos D.P."/>
            <person name="Kaster A.-K."/>
            <person name="Ovreas L."/>
            <person name="Rohde M."/>
            <person name="Galperin M.Y."/>
            <person name="Jogler C."/>
        </authorList>
    </citation>
    <scope>NUCLEOTIDE SEQUENCE [LARGE SCALE GENOMIC DNA]</scope>
    <source>
        <strain evidence="2 3">Pla144</strain>
    </source>
</reference>
<dbReference type="RefSeq" id="WP_146451632.1">
    <property type="nucleotide sequence ID" value="NZ_SJPS01000004.1"/>
</dbReference>
<sequence>MIIGYRRFILAAIVFIASTPLAVGRVLVEAHRGYSAVAPENTIASVVAAQGIADLTEFDVRPTSDGVLVVMHDGTVNRTTNGTGSVSSLTLAQTKTLDAGSWFSPAYVGEQVPTMNELMTSAISVGLKPLVERKAGDAQAYHNEFVTMGLATTDFSVISFDWNFLSDMDALDTNYNLGALGSGTLTQTTISQIQAQGVDFLDWNHSTIDQSVVDLVHANGMELHAWTVDSQARMQQLIDFGIDGITTNQPASLHQLVINTPEWADLNGDGMLTNEDWFQYNSGRGVDLKGMSLAEAHAWGDMDDDFDNDIADFVRFKNLYIQGRGLNALENLLSIPEPASIHSVLCGLLAVFSYLTCAKRHFGI</sequence>
<dbReference type="SUPFAM" id="SSF51695">
    <property type="entry name" value="PLC-like phosphodiesterases"/>
    <property type="match status" value="1"/>
</dbReference>
<dbReference type="GO" id="GO:0006629">
    <property type="term" value="P:lipid metabolic process"/>
    <property type="evidence" value="ECO:0007669"/>
    <property type="project" value="InterPro"/>
</dbReference>
<keyword evidence="2" id="KW-0378">Hydrolase</keyword>
<gene>
    <name evidence="2" type="primary">ugpQ_2</name>
    <name evidence="2" type="ORF">Pla144_33020</name>
</gene>
<evidence type="ECO:0000313" key="3">
    <source>
        <dbReference type="Proteomes" id="UP000318437"/>
    </source>
</evidence>
<dbReference type="GO" id="GO:0008889">
    <property type="term" value="F:glycerophosphodiester phosphodiesterase activity"/>
    <property type="evidence" value="ECO:0007669"/>
    <property type="project" value="UniProtKB-EC"/>
</dbReference>
<dbReference type="EC" id="3.1.4.46" evidence="2"/>
<dbReference type="OrthoDB" id="238714at2"/>
<dbReference type="PROSITE" id="PS51704">
    <property type="entry name" value="GP_PDE"/>
    <property type="match status" value="1"/>
</dbReference>
<dbReference type="PANTHER" id="PTHR46211:SF8">
    <property type="entry name" value="PHOSPHODIESTERASE"/>
    <property type="match status" value="1"/>
</dbReference>
<dbReference type="PROSITE" id="PS00018">
    <property type="entry name" value="EF_HAND_1"/>
    <property type="match status" value="1"/>
</dbReference>
<name>A0A5C6CPW3_9BACT</name>
<organism evidence="2 3">
    <name type="scientific">Bythopirellula polymerisocia</name>
    <dbReference type="NCBI Taxonomy" id="2528003"/>
    <lineage>
        <taxon>Bacteria</taxon>
        <taxon>Pseudomonadati</taxon>
        <taxon>Planctomycetota</taxon>
        <taxon>Planctomycetia</taxon>
        <taxon>Pirellulales</taxon>
        <taxon>Lacipirellulaceae</taxon>
        <taxon>Bythopirellula</taxon>
    </lineage>
</organism>
<dbReference type="Proteomes" id="UP000318437">
    <property type="component" value="Unassembled WGS sequence"/>
</dbReference>
<protein>
    <submittedName>
        <fullName evidence="2">Glycerophosphoryl diester phosphodiesterase</fullName>
        <ecNumber evidence="2">3.1.4.46</ecNumber>
    </submittedName>
</protein>
<evidence type="ECO:0000259" key="1">
    <source>
        <dbReference type="PROSITE" id="PS51704"/>
    </source>
</evidence>
<keyword evidence="3" id="KW-1185">Reference proteome</keyword>
<dbReference type="InterPro" id="IPR017946">
    <property type="entry name" value="PLC-like_Pdiesterase_TIM-brl"/>
</dbReference>